<sequence length="191" mass="21287">MARAQFQKGQKVWVECVGAWAQIEKVQPVWAKGFEEPVKVTYDVGLGREFQANELMLPAEDEANCGDMGDWRLLRARNKWQQAEDVPHHPFPGTYPVVVTDPADWGGWRVPGAEYDRDPERIEYQARLIAAAPKLMQLAQTLVEAVAESPDDAPPETLNLARQARDILKTVTEVLAPAPEACVPAFRRAAA</sequence>
<reference evidence="2" key="1">
    <citation type="journal article" date="2019" name="Int. J. Syst. Evol. Microbiol.">
        <title>The Global Catalogue of Microorganisms (GCM) 10K type strain sequencing project: providing services to taxonomists for standard genome sequencing and annotation.</title>
        <authorList>
            <consortium name="The Broad Institute Genomics Platform"/>
            <consortium name="The Broad Institute Genome Sequencing Center for Infectious Disease"/>
            <person name="Wu L."/>
            <person name="Ma J."/>
        </authorList>
    </citation>
    <scope>NUCLEOTIDE SEQUENCE [LARGE SCALE GENOMIC DNA]</scope>
    <source>
        <strain evidence="2">JCM 12125</strain>
    </source>
</reference>
<protein>
    <submittedName>
        <fullName evidence="1">Uncharacterized protein</fullName>
    </submittedName>
</protein>
<dbReference type="EMBL" id="JBHSLF010000055">
    <property type="protein sequence ID" value="MFC5346017.1"/>
    <property type="molecule type" value="Genomic_DNA"/>
</dbReference>
<comment type="caution">
    <text evidence="1">The sequence shown here is derived from an EMBL/GenBank/DDBJ whole genome shotgun (WGS) entry which is preliminary data.</text>
</comment>
<keyword evidence="2" id="KW-1185">Reference proteome</keyword>
<dbReference type="RefSeq" id="WP_374038411.1">
    <property type="nucleotide sequence ID" value="NZ_CP169082.1"/>
</dbReference>
<gene>
    <name evidence="1" type="ORF">ACFPIE_19040</name>
</gene>
<evidence type="ECO:0000313" key="2">
    <source>
        <dbReference type="Proteomes" id="UP001596152"/>
    </source>
</evidence>
<organism evidence="1 2">
    <name type="scientific">Brevundimonas staleyi</name>
    <dbReference type="NCBI Taxonomy" id="74326"/>
    <lineage>
        <taxon>Bacteria</taxon>
        <taxon>Pseudomonadati</taxon>
        <taxon>Pseudomonadota</taxon>
        <taxon>Alphaproteobacteria</taxon>
        <taxon>Caulobacterales</taxon>
        <taxon>Caulobacteraceae</taxon>
        <taxon>Brevundimonas</taxon>
    </lineage>
</organism>
<name>A0ABW0FWC7_9CAUL</name>
<evidence type="ECO:0000313" key="1">
    <source>
        <dbReference type="EMBL" id="MFC5346017.1"/>
    </source>
</evidence>
<proteinExistence type="predicted"/>
<accession>A0ABW0FWC7</accession>
<dbReference type="Proteomes" id="UP001596152">
    <property type="component" value="Unassembled WGS sequence"/>
</dbReference>